<feature type="compositionally biased region" description="Polar residues" evidence="1">
    <location>
        <begin position="78"/>
        <end position="91"/>
    </location>
</feature>
<reference evidence="2" key="1">
    <citation type="submission" date="2019-12" db="EMBL/GenBank/DDBJ databases">
        <authorList>
            <person name="Scholes J."/>
        </authorList>
    </citation>
    <scope>NUCLEOTIDE SEQUENCE</scope>
</reference>
<gene>
    <name evidence="2" type="ORF">SHERM_04589</name>
</gene>
<proteinExistence type="predicted"/>
<feature type="region of interest" description="Disordered" evidence="1">
    <location>
        <begin position="44"/>
        <end position="104"/>
    </location>
</feature>
<feature type="non-terminal residue" evidence="2">
    <location>
        <position position="1"/>
    </location>
</feature>
<dbReference type="Proteomes" id="UP001153555">
    <property type="component" value="Unassembled WGS sequence"/>
</dbReference>
<protein>
    <submittedName>
        <fullName evidence="2">Uncharacterized protein</fullName>
    </submittedName>
</protein>
<feature type="compositionally biased region" description="Low complexity" evidence="1">
    <location>
        <begin position="92"/>
        <end position="104"/>
    </location>
</feature>
<sequence length="116" mass="12656">GTEPTSVSFPSSSRLSLSSRIYPRLSKHRAHLLRSQIGTSRPLHPCCSAYASRHGPRRPRPRSHSRLRPPLRPHRTAYASSSWPASTVTGISSPTASTSDPPATTLMCCARCSRAH</sequence>
<evidence type="ECO:0000313" key="2">
    <source>
        <dbReference type="EMBL" id="CAA0837946.1"/>
    </source>
</evidence>
<evidence type="ECO:0000313" key="3">
    <source>
        <dbReference type="Proteomes" id="UP001153555"/>
    </source>
</evidence>
<dbReference type="AlphaFoldDB" id="A0A9N7NVR6"/>
<comment type="caution">
    <text evidence="2">The sequence shown here is derived from an EMBL/GenBank/DDBJ whole genome shotgun (WGS) entry which is preliminary data.</text>
</comment>
<feature type="non-terminal residue" evidence="2">
    <location>
        <position position="116"/>
    </location>
</feature>
<organism evidence="2 3">
    <name type="scientific">Striga hermonthica</name>
    <name type="common">Purple witchweed</name>
    <name type="synonym">Buchnera hermonthica</name>
    <dbReference type="NCBI Taxonomy" id="68872"/>
    <lineage>
        <taxon>Eukaryota</taxon>
        <taxon>Viridiplantae</taxon>
        <taxon>Streptophyta</taxon>
        <taxon>Embryophyta</taxon>
        <taxon>Tracheophyta</taxon>
        <taxon>Spermatophyta</taxon>
        <taxon>Magnoliopsida</taxon>
        <taxon>eudicotyledons</taxon>
        <taxon>Gunneridae</taxon>
        <taxon>Pentapetalae</taxon>
        <taxon>asterids</taxon>
        <taxon>lamiids</taxon>
        <taxon>Lamiales</taxon>
        <taxon>Orobanchaceae</taxon>
        <taxon>Buchnereae</taxon>
        <taxon>Striga</taxon>
    </lineage>
</organism>
<feature type="compositionally biased region" description="Basic residues" evidence="1">
    <location>
        <begin position="54"/>
        <end position="75"/>
    </location>
</feature>
<evidence type="ECO:0000256" key="1">
    <source>
        <dbReference type="SAM" id="MobiDB-lite"/>
    </source>
</evidence>
<keyword evidence="3" id="KW-1185">Reference proteome</keyword>
<accession>A0A9N7NVR6</accession>
<dbReference type="EMBL" id="CACSLK010030775">
    <property type="protein sequence ID" value="CAA0837946.1"/>
    <property type="molecule type" value="Genomic_DNA"/>
</dbReference>
<name>A0A9N7NVR6_STRHE</name>